<evidence type="ECO:0000259" key="1">
    <source>
        <dbReference type="Pfam" id="PF02965"/>
    </source>
</evidence>
<evidence type="ECO:0000313" key="2">
    <source>
        <dbReference type="EMBL" id="MBC8178110.1"/>
    </source>
</evidence>
<reference evidence="2 3" key="1">
    <citation type="submission" date="2020-08" db="EMBL/GenBank/DDBJ databases">
        <title>Bridging the membrane lipid divide: bacteria of the FCB group superphylum have the potential to synthesize archaeal ether lipids.</title>
        <authorList>
            <person name="Villanueva L."/>
            <person name="Von Meijenfeldt F.A.B."/>
            <person name="Westbye A.B."/>
            <person name="Yadav S."/>
            <person name="Hopmans E.C."/>
            <person name="Dutilh B.E."/>
            <person name="Sinninghe Damste J.S."/>
        </authorList>
    </citation>
    <scope>NUCLEOTIDE SEQUENCE [LARGE SCALE GENOMIC DNA]</scope>
    <source>
        <strain evidence="2">NIOZ-UU27</strain>
    </source>
</reference>
<sequence>MEILDKIQIDLNAKKIGEKLHVQKTGSWDQFQGIFEATKPLITPKAVYVVRYIGEKLEDAVVIDGICLRSRVLRKNLETVGRVFPYVVTIGPGLEAKADASQDLLEKYYLDSIGNAALIHARKYLQGELRARFAMEGLSFMSPGSLEDWPIEEQRSLFSLLEGVENAIGVKLNESLLMIPRKSVSGLYFPTKVTFYSCQLCPRKPCEGRKAAYKEDLAREYGILK</sequence>
<dbReference type="EMBL" id="JACNJD010000255">
    <property type="protein sequence ID" value="MBC8178110.1"/>
    <property type="molecule type" value="Genomic_DNA"/>
</dbReference>
<evidence type="ECO:0000313" key="3">
    <source>
        <dbReference type="Proteomes" id="UP000650524"/>
    </source>
</evidence>
<feature type="domain" description="AdoMet activation" evidence="1">
    <location>
        <begin position="152"/>
        <end position="195"/>
    </location>
</feature>
<dbReference type="Pfam" id="PF02965">
    <property type="entry name" value="Met_synt_B12"/>
    <property type="match status" value="1"/>
</dbReference>
<accession>A0A8J6N0T5</accession>
<organism evidence="2 3">
    <name type="scientific">Candidatus Desulfacyla euxinica</name>
    <dbReference type="NCBI Taxonomy" id="2841693"/>
    <lineage>
        <taxon>Bacteria</taxon>
        <taxon>Deltaproteobacteria</taxon>
        <taxon>Candidatus Desulfacyla</taxon>
    </lineage>
</organism>
<gene>
    <name evidence="2" type="ORF">H8E19_11955</name>
</gene>
<dbReference type="InterPro" id="IPR037010">
    <property type="entry name" value="VitB12-dep_Met_synth_activ_sf"/>
</dbReference>
<comment type="caution">
    <text evidence="2">The sequence shown here is derived from an EMBL/GenBank/DDBJ whole genome shotgun (WGS) entry which is preliminary data.</text>
</comment>
<dbReference type="AlphaFoldDB" id="A0A8J6N0T5"/>
<name>A0A8J6N0T5_9DELT</name>
<proteinExistence type="predicted"/>
<dbReference type="Proteomes" id="UP000650524">
    <property type="component" value="Unassembled WGS sequence"/>
</dbReference>
<dbReference type="SUPFAM" id="SSF56507">
    <property type="entry name" value="Methionine synthase activation domain-like"/>
    <property type="match status" value="1"/>
</dbReference>
<dbReference type="InterPro" id="IPR004223">
    <property type="entry name" value="VitB12-dep_Met_synth_activ_dom"/>
</dbReference>
<dbReference type="Gene3D" id="3.40.109.40">
    <property type="match status" value="1"/>
</dbReference>
<protein>
    <submittedName>
        <fullName evidence="2">Vitamin B12 dependent methionine synthase</fullName>
    </submittedName>
</protein>
<dbReference type="GO" id="GO:0008705">
    <property type="term" value="F:methionine synthase activity"/>
    <property type="evidence" value="ECO:0007669"/>
    <property type="project" value="InterPro"/>
</dbReference>